<gene>
    <name evidence="1" type="primary">traN</name>
    <name evidence="1" type="ORF">H8B04_11630</name>
</gene>
<dbReference type="NCBIfam" id="TIGR03780">
    <property type="entry name" value="Bac_Flav_CT_N"/>
    <property type="match status" value="1"/>
</dbReference>
<dbReference type="RefSeq" id="WP_190302462.1">
    <property type="nucleotide sequence ID" value="NZ_JACOIJ010000022.1"/>
</dbReference>
<dbReference type="Proteomes" id="UP000651271">
    <property type="component" value="Unassembled WGS sequence"/>
</dbReference>
<keyword evidence="2" id="KW-1185">Reference proteome</keyword>
<dbReference type="EMBL" id="JACOIJ010000022">
    <property type="protein sequence ID" value="MBD1430208.1"/>
    <property type="molecule type" value="Genomic_DNA"/>
</dbReference>
<dbReference type="InterPro" id="IPR022298">
    <property type="entry name" value="Conjug_transposon_TraN"/>
</dbReference>
<name>A0ABR7YFY2_9SPHI</name>
<reference evidence="1 2" key="1">
    <citation type="submission" date="2020-08" db="EMBL/GenBank/DDBJ databases">
        <title>Sphingobacterium sp. DN04309 isolated from aquaculture water.</title>
        <authorList>
            <person name="Zhang M."/>
        </authorList>
    </citation>
    <scope>NUCLEOTIDE SEQUENCE [LARGE SCALE GENOMIC DNA]</scope>
    <source>
        <strain evidence="1 2">DN04309</strain>
    </source>
</reference>
<proteinExistence type="predicted"/>
<protein>
    <submittedName>
        <fullName evidence="1">Conjugative transposon protein TraN</fullName>
    </submittedName>
</protein>
<dbReference type="Pfam" id="PF13595">
    <property type="entry name" value="DUF4138"/>
    <property type="match status" value="1"/>
</dbReference>
<evidence type="ECO:0000313" key="2">
    <source>
        <dbReference type="Proteomes" id="UP000651271"/>
    </source>
</evidence>
<comment type="caution">
    <text evidence="1">The sequence shown here is derived from an EMBL/GenBank/DDBJ whole genome shotgun (WGS) entry which is preliminary data.</text>
</comment>
<organism evidence="1 2">
    <name type="scientific">Sphingobacterium litopenaei</name>
    <dbReference type="NCBI Taxonomy" id="2763500"/>
    <lineage>
        <taxon>Bacteria</taxon>
        <taxon>Pseudomonadati</taxon>
        <taxon>Bacteroidota</taxon>
        <taxon>Sphingobacteriia</taxon>
        <taxon>Sphingobacteriales</taxon>
        <taxon>Sphingobacteriaceae</taxon>
        <taxon>Sphingobacterium</taxon>
    </lineage>
</organism>
<evidence type="ECO:0000313" key="1">
    <source>
        <dbReference type="EMBL" id="MBD1430208.1"/>
    </source>
</evidence>
<sequence length="283" mass="32353">MKNIKYIFSVIVSLLSLTGLYGQKPSSGLTLMQQLPVIYLHSDNSVHFLSPQPIKYVDISTHQVHGDLPLENMLRIKFQNDSTGTKPADNELGTLTIVAEDFIAQYRLCYLDLFQENLPSLIEIDPLLCQPLNTSGDILSEMNKKEISINILSKRNYKPIVQKKDFGISVSVNQIYSVGDYMFLDISFSNATKLSYDIDEFRIFIEDKKILKTSNFQSLEITPIWKFKEISSIKSKQRNIYVIKKVIFPNNKVLKISLSEKQISGRMIDVKVDFKDILNAQSI</sequence>
<accession>A0ABR7YFY2</accession>